<dbReference type="PANTHER" id="PTHR11575">
    <property type="entry name" value="5'-NUCLEOTIDASE-RELATED"/>
    <property type="match status" value="1"/>
</dbReference>
<protein>
    <submittedName>
        <fullName evidence="5">Bifunctional metallophosphatase/5'-nucleotidase</fullName>
    </submittedName>
</protein>
<keyword evidence="2" id="KW-0378">Hydrolase</keyword>
<name>A0A2T4Q312_STAWA</name>
<dbReference type="AlphaFoldDB" id="A0A2T4Q312"/>
<dbReference type="Pfam" id="PF02872">
    <property type="entry name" value="5_nucleotid_C"/>
    <property type="match status" value="1"/>
</dbReference>
<evidence type="ECO:0000313" key="6">
    <source>
        <dbReference type="Proteomes" id="UP000240717"/>
    </source>
</evidence>
<gene>
    <name evidence="5" type="ORF">BU085_02080</name>
</gene>
<dbReference type="STRING" id="1194526.A284_01050"/>
<comment type="caution">
    <text evidence="5">The sequence shown here is derived from an EMBL/GenBank/DDBJ whole genome shotgun (WGS) entry which is preliminary data.</text>
</comment>
<proteinExistence type="inferred from homology"/>
<dbReference type="RefSeq" id="WP_107532756.1">
    <property type="nucleotide sequence ID" value="NZ_PZEV01000004.1"/>
</dbReference>
<dbReference type="PROSITE" id="PS00786">
    <property type="entry name" value="5_NUCLEOTIDASE_2"/>
    <property type="match status" value="1"/>
</dbReference>
<dbReference type="SUPFAM" id="SSF56300">
    <property type="entry name" value="Metallo-dependent phosphatases"/>
    <property type="match status" value="1"/>
</dbReference>
<dbReference type="Gene3D" id="3.90.780.10">
    <property type="entry name" value="5'-Nucleotidase, C-terminal domain"/>
    <property type="match status" value="1"/>
</dbReference>
<dbReference type="Pfam" id="PF00149">
    <property type="entry name" value="Metallophos"/>
    <property type="match status" value="1"/>
</dbReference>
<dbReference type="InterPro" id="IPR029052">
    <property type="entry name" value="Metallo-depent_PP-like"/>
</dbReference>
<dbReference type="Gene3D" id="3.60.21.10">
    <property type="match status" value="1"/>
</dbReference>
<dbReference type="InterPro" id="IPR006179">
    <property type="entry name" value="5_nucleotidase/apyrase"/>
</dbReference>
<accession>A0A2T4Q312</accession>
<dbReference type="GO" id="GO:0016788">
    <property type="term" value="F:hydrolase activity, acting on ester bonds"/>
    <property type="evidence" value="ECO:0007669"/>
    <property type="project" value="InterPro"/>
</dbReference>
<evidence type="ECO:0000259" key="3">
    <source>
        <dbReference type="Pfam" id="PF00149"/>
    </source>
</evidence>
<dbReference type="GO" id="GO:0046872">
    <property type="term" value="F:metal ion binding"/>
    <property type="evidence" value="ECO:0007669"/>
    <property type="project" value="InterPro"/>
</dbReference>
<keyword evidence="2" id="KW-0547">Nucleotide-binding</keyword>
<comment type="similarity">
    <text evidence="2">Belongs to the 5'-nucleotidase family.</text>
</comment>
<evidence type="ECO:0000313" key="5">
    <source>
        <dbReference type="EMBL" id="PTI52273.1"/>
    </source>
</evidence>
<reference evidence="5 6" key="1">
    <citation type="journal article" date="2016" name="Front. Microbiol.">
        <title>Comprehensive Phylogenetic Analysis of Bovine Non-aureus Staphylococci Species Based on Whole-Genome Sequencing.</title>
        <authorList>
            <person name="Naushad S."/>
            <person name="Barkema H.W."/>
            <person name="Luby C."/>
            <person name="Condas L.A."/>
            <person name="Nobrega D.B."/>
            <person name="Carson D.A."/>
            <person name="De Buck J."/>
        </authorList>
    </citation>
    <scope>NUCLEOTIDE SEQUENCE [LARGE SCALE GENOMIC DNA]</scope>
    <source>
        <strain evidence="5 6">SNUC 2993</strain>
    </source>
</reference>
<feature type="domain" description="Calcineurin-like phosphoesterase" evidence="3">
    <location>
        <begin position="6"/>
        <end position="234"/>
    </location>
</feature>
<dbReference type="PRINTS" id="PR01607">
    <property type="entry name" value="APYRASEFAMLY"/>
</dbReference>
<organism evidence="5 6">
    <name type="scientific">Staphylococcus warneri</name>
    <dbReference type="NCBI Taxonomy" id="1292"/>
    <lineage>
        <taxon>Bacteria</taxon>
        <taxon>Bacillati</taxon>
        <taxon>Bacillota</taxon>
        <taxon>Bacilli</taxon>
        <taxon>Bacillales</taxon>
        <taxon>Staphylococcaceae</taxon>
        <taxon>Staphylococcus</taxon>
    </lineage>
</organism>
<evidence type="ECO:0000259" key="4">
    <source>
        <dbReference type="Pfam" id="PF02872"/>
    </source>
</evidence>
<dbReference type="InterPro" id="IPR008334">
    <property type="entry name" value="5'-Nucleotdase_C"/>
</dbReference>
<evidence type="ECO:0000256" key="1">
    <source>
        <dbReference type="ARBA" id="ARBA00022729"/>
    </source>
</evidence>
<dbReference type="Proteomes" id="UP000240717">
    <property type="component" value="Unassembled WGS sequence"/>
</dbReference>
<dbReference type="PANTHER" id="PTHR11575:SF6">
    <property type="entry name" value="2',3'-CYCLIC-NUCLEOTIDE 2'-PHOSPHODIESTERASE_3'-NUCLEOTIDASE"/>
    <property type="match status" value="1"/>
</dbReference>
<keyword evidence="1" id="KW-0732">Signal</keyword>
<dbReference type="EMBL" id="PZEV01000004">
    <property type="protein sequence ID" value="PTI52273.1"/>
    <property type="molecule type" value="Genomic_DNA"/>
</dbReference>
<evidence type="ECO:0000256" key="2">
    <source>
        <dbReference type="RuleBase" id="RU362119"/>
    </source>
</evidence>
<dbReference type="SUPFAM" id="SSF55816">
    <property type="entry name" value="5'-nucleotidase (syn. UDP-sugar hydrolase), C-terminal domain"/>
    <property type="match status" value="1"/>
</dbReference>
<dbReference type="GO" id="GO:0000166">
    <property type="term" value="F:nucleotide binding"/>
    <property type="evidence" value="ECO:0007669"/>
    <property type="project" value="UniProtKB-KW"/>
</dbReference>
<dbReference type="InterPro" id="IPR036907">
    <property type="entry name" value="5'-Nucleotdase_C_sf"/>
</dbReference>
<dbReference type="InterPro" id="IPR004843">
    <property type="entry name" value="Calcineurin-like_PHP"/>
</dbReference>
<dbReference type="GO" id="GO:0009166">
    <property type="term" value="P:nucleotide catabolic process"/>
    <property type="evidence" value="ECO:0007669"/>
    <property type="project" value="InterPro"/>
</dbReference>
<dbReference type="InterPro" id="IPR006146">
    <property type="entry name" value="5'-Nucleotdase_CS"/>
</dbReference>
<dbReference type="GO" id="GO:0030288">
    <property type="term" value="C:outer membrane-bounded periplasmic space"/>
    <property type="evidence" value="ECO:0007669"/>
    <property type="project" value="TreeGrafter"/>
</dbReference>
<sequence length="511" mass="58246">MEQLAFYVVSDIHGYIFPTDFSKRDQYLPMGLLLANHLIEKDQQHYAHHIKIDNGDFLQGSPFCNYLVSHIKNSQPLVNFYNRMSFHFGTLGNHEFNYGLPYLKDTLNRLNYPVLCANIFENGELLTHQGIHYFDVNGKTIGVIGLTTQYIPHWEQPEHIQSLTFESAVTALQRWLPEVRRQSDFVVVSYHGGFEKDLETGDPTEAQTGENEGYAILEHFCDDIDIFITGHQHRDIATLFNQTAVIQPGTRGRSIGKVVLNFNDDTHERIASCSLLPVSDDDDFVINEDDRYLRSQLEDWLDTQIAELPNEMIVDDAFDARVAPHPFINFLNYVLLAKSGADIACTALFDSATGFTKHVTMRDVINNYPFPNTFKVLRVSGADIKAAIERSAEYFDVIHEEITISKDFMEPKPQHFNYDIFAGVSYTIHAGQPRGQRVAHIQFNGEPLDFDKTYTICVNNYRSVGGGQYDMYTNAPVVKDIQIDGAQLIIDYLKEHSNSHIPEVVNFKVET</sequence>
<feature type="domain" description="5'-Nucleotidase C-terminal" evidence="4">
    <location>
        <begin position="318"/>
        <end position="473"/>
    </location>
</feature>